<organism evidence="2 3">
    <name type="scientific">Brassica cretica</name>
    <name type="common">Mustard</name>
    <dbReference type="NCBI Taxonomy" id="69181"/>
    <lineage>
        <taxon>Eukaryota</taxon>
        <taxon>Viridiplantae</taxon>
        <taxon>Streptophyta</taxon>
        <taxon>Embryophyta</taxon>
        <taxon>Tracheophyta</taxon>
        <taxon>Spermatophyta</taxon>
        <taxon>Magnoliopsida</taxon>
        <taxon>eudicotyledons</taxon>
        <taxon>Gunneridae</taxon>
        <taxon>Pentapetalae</taxon>
        <taxon>rosids</taxon>
        <taxon>malvids</taxon>
        <taxon>Brassicales</taxon>
        <taxon>Brassicaceae</taxon>
        <taxon>Brassiceae</taxon>
        <taxon>Brassica</taxon>
    </lineage>
</organism>
<dbReference type="PANTHER" id="PTHR31268">
    <property type="match status" value="1"/>
</dbReference>
<comment type="caution">
    <text evidence="2">The sequence shown here is derived from an EMBL/GenBank/DDBJ whole genome shotgun (WGS) entry which is preliminary data.</text>
</comment>
<proteinExistence type="predicted"/>
<name>A0A8S9FVM1_BRACR</name>
<protein>
    <submittedName>
        <fullName evidence="2">Uncharacterized protein</fullName>
    </submittedName>
</protein>
<dbReference type="Pfam" id="PF05691">
    <property type="entry name" value="Raffinose_syn"/>
    <property type="match status" value="1"/>
</dbReference>
<evidence type="ECO:0000313" key="3">
    <source>
        <dbReference type="Proteomes" id="UP000712281"/>
    </source>
</evidence>
<accession>A0A8S9FVM1</accession>
<evidence type="ECO:0000313" key="2">
    <source>
        <dbReference type="EMBL" id="KAF2537760.1"/>
    </source>
</evidence>
<dbReference type="PANTHER" id="PTHR31268:SF38">
    <property type="entry name" value="GALACTINOL--SUCROSE GALACTOSYLTRANSFERASE"/>
    <property type="match status" value="1"/>
</dbReference>
<dbReference type="AlphaFoldDB" id="A0A8S9FVM1"/>
<dbReference type="InterPro" id="IPR008811">
    <property type="entry name" value="Glycosyl_hydrolases_36"/>
</dbReference>
<keyword evidence="1" id="KW-0119">Carbohydrate metabolism</keyword>
<dbReference type="EMBL" id="QGKW02002228">
    <property type="protein sequence ID" value="KAF2537760.1"/>
    <property type="molecule type" value="Genomic_DNA"/>
</dbReference>
<dbReference type="Proteomes" id="UP000712281">
    <property type="component" value="Unassembled WGS sequence"/>
</dbReference>
<gene>
    <name evidence="2" type="ORF">F2Q68_00022317</name>
</gene>
<reference evidence="2" key="1">
    <citation type="submission" date="2019-12" db="EMBL/GenBank/DDBJ databases">
        <title>Genome sequencing and annotation of Brassica cretica.</title>
        <authorList>
            <person name="Studholme D.J."/>
            <person name="Sarris P.F."/>
        </authorList>
    </citation>
    <scope>NUCLEOTIDE SEQUENCE</scope>
    <source>
        <strain evidence="2">PFS-001/15</strain>
        <tissue evidence="2">Leaf</tissue>
    </source>
</reference>
<evidence type="ECO:0000256" key="1">
    <source>
        <dbReference type="ARBA" id="ARBA00023277"/>
    </source>
</evidence>
<sequence>MPYNASLPISLKIREHEIFTVSPINHLATTDGVSFAPLGLVNMYNSGGAVEGLRYDGEKMKVVMEVKGCGKFGAYSSVNPSRCVVESSEIVFEYDVSSGLITFELDKMPSKTKRLHVVEVQL</sequence>